<evidence type="ECO:0000256" key="1">
    <source>
        <dbReference type="ARBA" id="ARBA00023054"/>
    </source>
</evidence>
<dbReference type="GeneTree" id="ENSGT00940000159175"/>
<dbReference type="AlphaFoldDB" id="G3P411"/>
<comment type="similarity">
    <text evidence="2">Belongs to the RUNDC3 family.</text>
</comment>
<dbReference type="Ensembl" id="ENSGACT00000012358.2">
    <property type="protein sequence ID" value="ENSGACP00000012334.2"/>
    <property type="gene ID" value="ENSGACG00000009330.2"/>
</dbReference>
<dbReference type="InterPro" id="IPR037213">
    <property type="entry name" value="Run_dom_sf"/>
</dbReference>
<feature type="domain" description="RUN" evidence="4">
    <location>
        <begin position="37"/>
        <end position="165"/>
    </location>
</feature>
<evidence type="ECO:0000313" key="5">
    <source>
        <dbReference type="Ensembl" id="ENSGACP00000012334.2"/>
    </source>
</evidence>
<feature type="region of interest" description="Disordered" evidence="3">
    <location>
        <begin position="192"/>
        <end position="211"/>
    </location>
</feature>
<dbReference type="PROSITE" id="PS50826">
    <property type="entry name" value="RUN"/>
    <property type="match status" value="1"/>
</dbReference>
<evidence type="ECO:0000259" key="4">
    <source>
        <dbReference type="PROSITE" id="PS50826"/>
    </source>
</evidence>
<dbReference type="InterPro" id="IPR004012">
    <property type="entry name" value="Run_dom"/>
</dbReference>
<sequence length="434" mass="48319">MIIVRCLATGFSGLQPPLAMTFSVKTLLDRSCFETIDDGSQEFINFVSILEQILSHRLKGQTTWFGYESPRSFWDYLKAACSKVPHNCIRSIESMENVPLHRELSQVVLMEKRLSEYISSALKDLKNTRRFYEDGAILLGEEAGLLADTLIGINTIDFSFCLKGDTLDGSCPAVIDYTPYLKFTQNVDSISSDEEEMRTLGSSGSEGSTPDKMATAASIFTEQSNLVSKCKRFEQKYRMVIEQKGYLEELVRLREAQLSEAVSHNKALQQSLADTHLSHTLEKEQLEYIVLELQDQLTVLKNNDLQSRQELTAHLTNQWPSPVALDTNAVALDTLLYRKGRGQWEVKSFQSLQQLSADMSLSQTSLEPSHTLSLEARPTGTHWHHPGKEETPSLRGLCGSLTSVASYKSLGSLKSNECLASPAGEISSPGFTPS</sequence>
<evidence type="ECO:0000256" key="3">
    <source>
        <dbReference type="SAM" id="MobiDB-lite"/>
    </source>
</evidence>
<dbReference type="Gene3D" id="1.20.58.900">
    <property type="match status" value="1"/>
</dbReference>
<name>G3P411_GASAC</name>
<keyword evidence="6" id="KW-1185">Reference proteome</keyword>
<evidence type="ECO:0000256" key="2">
    <source>
        <dbReference type="ARBA" id="ARBA00034727"/>
    </source>
</evidence>
<organism evidence="5 6">
    <name type="scientific">Gasterosteus aculeatus aculeatus</name>
    <name type="common">three-spined stickleback</name>
    <dbReference type="NCBI Taxonomy" id="481459"/>
    <lineage>
        <taxon>Eukaryota</taxon>
        <taxon>Metazoa</taxon>
        <taxon>Chordata</taxon>
        <taxon>Craniata</taxon>
        <taxon>Vertebrata</taxon>
        <taxon>Euteleostomi</taxon>
        <taxon>Actinopterygii</taxon>
        <taxon>Neopterygii</taxon>
        <taxon>Teleostei</taxon>
        <taxon>Neoteleostei</taxon>
        <taxon>Acanthomorphata</taxon>
        <taxon>Eupercaria</taxon>
        <taxon>Perciformes</taxon>
        <taxon>Cottioidei</taxon>
        <taxon>Gasterosteales</taxon>
        <taxon>Gasterosteidae</taxon>
        <taxon>Gasterosteus</taxon>
    </lineage>
</organism>
<protein>
    <submittedName>
        <fullName evidence="5">RUN domain containing 3B</fullName>
    </submittedName>
</protein>
<reference evidence="5" key="3">
    <citation type="submission" date="2025-09" db="UniProtKB">
        <authorList>
            <consortium name="Ensembl"/>
        </authorList>
    </citation>
    <scope>IDENTIFICATION</scope>
</reference>
<dbReference type="Bgee" id="ENSGACG00000009330">
    <property type="expression patterns" value="Expressed in telencephalon and 7 other cell types or tissues"/>
</dbReference>
<dbReference type="Proteomes" id="UP000007635">
    <property type="component" value="Chromosome XX"/>
</dbReference>
<reference evidence="5" key="2">
    <citation type="submission" date="2025-08" db="UniProtKB">
        <authorList>
            <consortium name="Ensembl"/>
        </authorList>
    </citation>
    <scope>IDENTIFICATION</scope>
</reference>
<evidence type="ECO:0000313" key="6">
    <source>
        <dbReference type="Proteomes" id="UP000007635"/>
    </source>
</evidence>
<dbReference type="PANTHER" id="PTHR46251:SF1">
    <property type="entry name" value="RUN DOMAIN-CONTAINING PROTEIN 3B"/>
    <property type="match status" value="1"/>
</dbReference>
<dbReference type="SUPFAM" id="SSF140741">
    <property type="entry name" value="RUN domain-like"/>
    <property type="match status" value="1"/>
</dbReference>
<dbReference type="SMART" id="SM00593">
    <property type="entry name" value="RUN"/>
    <property type="match status" value="1"/>
</dbReference>
<accession>G3P411</accession>
<dbReference type="PANTHER" id="PTHR46251">
    <property type="entry name" value="RUN DOMAIN-CONTAINING 3 PROTEIN RUNDC3"/>
    <property type="match status" value="1"/>
</dbReference>
<dbReference type="InterPro" id="IPR047340">
    <property type="entry name" value="RUNDC3A_B"/>
</dbReference>
<proteinExistence type="inferred from homology"/>
<keyword evidence="1" id="KW-0175">Coiled coil</keyword>
<reference evidence="5 6" key="1">
    <citation type="journal article" date="2021" name="G3 (Bethesda)">
        <title>Improved contiguity of the threespine stickleback genome using long-read sequencing.</title>
        <authorList>
            <person name="Nath S."/>
            <person name="Shaw D.E."/>
            <person name="White M.A."/>
        </authorList>
    </citation>
    <scope>NUCLEOTIDE SEQUENCE [LARGE SCALE GENOMIC DNA]</scope>
    <source>
        <strain evidence="5 6">Lake Benthic</strain>
    </source>
</reference>
<dbReference type="Pfam" id="PF02759">
    <property type="entry name" value="RUN"/>
    <property type="match status" value="1"/>
</dbReference>